<dbReference type="InterPro" id="IPR001763">
    <property type="entry name" value="Rhodanese-like_dom"/>
</dbReference>
<evidence type="ECO:0000313" key="3">
    <source>
        <dbReference type="EMBL" id="ACB51330.1"/>
    </source>
</evidence>
<keyword evidence="1" id="KW-0560">Oxidoreductase</keyword>
<accession>B1X1A1</accession>
<evidence type="ECO:0000313" key="4">
    <source>
        <dbReference type="Proteomes" id="UP000001203"/>
    </source>
</evidence>
<dbReference type="HOGENOM" id="CLU_038878_0_0_3"/>
<comment type="similarity">
    <text evidence="1">Belongs to the TrhO family.</text>
</comment>
<dbReference type="InterPro" id="IPR040503">
    <property type="entry name" value="TRHO_N"/>
</dbReference>
<dbReference type="NCBIfam" id="NF001135">
    <property type="entry name" value="PRK00142.1-3"/>
    <property type="match status" value="1"/>
</dbReference>
<dbReference type="CDD" id="cd01518">
    <property type="entry name" value="RHOD_YceA"/>
    <property type="match status" value="1"/>
</dbReference>
<dbReference type="AlphaFoldDB" id="B1X1A1"/>
<dbReference type="SUPFAM" id="SSF52821">
    <property type="entry name" value="Rhodanese/Cell cycle control phosphatase"/>
    <property type="match status" value="1"/>
</dbReference>
<dbReference type="PROSITE" id="PS50206">
    <property type="entry name" value="RHODANESE_3"/>
    <property type="match status" value="1"/>
</dbReference>
<protein>
    <recommendedName>
        <fullName evidence="1">tRNA uridine(34) hydroxylase</fullName>
        <ecNumber evidence="1">1.14.-.-</ecNumber>
    </recommendedName>
    <alternativeName>
        <fullName evidence="1">tRNA hydroxylation protein O</fullName>
    </alternativeName>
</protein>
<name>B1X1A1_CROS5</name>
<dbReference type="EMBL" id="CP000806">
    <property type="protein sequence ID" value="ACB51330.1"/>
    <property type="molecule type" value="Genomic_DNA"/>
</dbReference>
<dbReference type="eggNOG" id="COG1054">
    <property type="taxonomic scope" value="Bacteria"/>
</dbReference>
<gene>
    <name evidence="1" type="primary">trhO</name>
    <name evidence="3" type="ordered locus">cce_1980</name>
</gene>
<dbReference type="GO" id="GO:0016705">
    <property type="term" value="F:oxidoreductase activity, acting on paired donors, with incorporation or reduction of molecular oxygen"/>
    <property type="evidence" value="ECO:0007669"/>
    <property type="project" value="UniProtKB-UniRule"/>
</dbReference>
<keyword evidence="4" id="KW-1185">Reference proteome</keyword>
<dbReference type="Gene3D" id="3.40.250.10">
    <property type="entry name" value="Rhodanese-like domain"/>
    <property type="match status" value="1"/>
</dbReference>
<dbReference type="PANTHER" id="PTHR43268:SF3">
    <property type="entry name" value="RHODANESE-LIKE DOMAIN-CONTAINING PROTEIN 7-RELATED"/>
    <property type="match status" value="1"/>
</dbReference>
<evidence type="ECO:0000256" key="1">
    <source>
        <dbReference type="HAMAP-Rule" id="MF_00469"/>
    </source>
</evidence>
<dbReference type="InterPro" id="IPR036873">
    <property type="entry name" value="Rhodanese-like_dom_sf"/>
</dbReference>
<dbReference type="InterPro" id="IPR020936">
    <property type="entry name" value="TrhO"/>
</dbReference>
<dbReference type="SMART" id="SM00450">
    <property type="entry name" value="RHOD"/>
    <property type="match status" value="1"/>
</dbReference>
<comment type="catalytic activity">
    <reaction evidence="1">
        <text>uridine(34) in tRNA + AH2 + O2 = 5-hydroxyuridine(34) in tRNA + A + H2O</text>
        <dbReference type="Rhea" id="RHEA:64224"/>
        <dbReference type="Rhea" id="RHEA-COMP:11727"/>
        <dbReference type="Rhea" id="RHEA-COMP:13381"/>
        <dbReference type="ChEBI" id="CHEBI:13193"/>
        <dbReference type="ChEBI" id="CHEBI:15377"/>
        <dbReference type="ChEBI" id="CHEBI:15379"/>
        <dbReference type="ChEBI" id="CHEBI:17499"/>
        <dbReference type="ChEBI" id="CHEBI:65315"/>
        <dbReference type="ChEBI" id="CHEBI:136877"/>
    </reaction>
</comment>
<dbReference type="Gene3D" id="3.30.70.100">
    <property type="match status" value="1"/>
</dbReference>
<comment type="function">
    <text evidence="1">Catalyzes oxygen-dependent 5-hydroxyuridine (ho5U) modification at position 34 in tRNAs.</text>
</comment>
<dbReference type="Pfam" id="PF17773">
    <property type="entry name" value="UPF0176_N"/>
    <property type="match status" value="1"/>
</dbReference>
<dbReference type="PANTHER" id="PTHR43268">
    <property type="entry name" value="THIOSULFATE SULFURTRANSFERASE/RHODANESE-LIKE DOMAIN-CONTAINING PROTEIN 2"/>
    <property type="match status" value="1"/>
</dbReference>
<dbReference type="EC" id="1.14.-.-" evidence="1"/>
<evidence type="ECO:0000259" key="2">
    <source>
        <dbReference type="PROSITE" id="PS50206"/>
    </source>
</evidence>
<dbReference type="HAMAP" id="MF_00469">
    <property type="entry name" value="TrhO"/>
    <property type="match status" value="1"/>
</dbReference>
<dbReference type="STRING" id="43989.cce_1980"/>
<organism evidence="3 4">
    <name type="scientific">Crocosphaera subtropica (strain ATCC 51142 / BH68)</name>
    <name type="common">Cyanothece sp. (strain ATCC 51142)</name>
    <dbReference type="NCBI Taxonomy" id="43989"/>
    <lineage>
        <taxon>Bacteria</taxon>
        <taxon>Bacillati</taxon>
        <taxon>Cyanobacteriota</taxon>
        <taxon>Cyanophyceae</taxon>
        <taxon>Oscillatoriophycideae</taxon>
        <taxon>Chroococcales</taxon>
        <taxon>Aphanothecaceae</taxon>
        <taxon>Crocosphaera</taxon>
        <taxon>Crocosphaera subtropica</taxon>
    </lineage>
</organism>
<reference evidence="3 4" key="1">
    <citation type="journal article" date="2008" name="Proc. Natl. Acad. Sci. U.S.A.">
        <title>The genome of Cyanothece 51142, a unicellular diazotrophic cyanobacterium important in the marine nitrogen cycle.</title>
        <authorList>
            <person name="Welsh E.A."/>
            <person name="Liberton M."/>
            <person name="Stoeckel J."/>
            <person name="Loh T."/>
            <person name="Elvitigala T."/>
            <person name="Wang C."/>
            <person name="Wollam A."/>
            <person name="Fulton R.S."/>
            <person name="Clifton S.W."/>
            <person name="Jacobs J.M."/>
            <person name="Aurora R."/>
            <person name="Ghosh B.K."/>
            <person name="Sherman L.A."/>
            <person name="Smith R.D."/>
            <person name="Wilson R.K."/>
            <person name="Pakrasi H.B."/>
        </authorList>
    </citation>
    <scope>NUCLEOTIDE SEQUENCE [LARGE SCALE GENOMIC DNA]</scope>
    <source>
        <strain evidence="4">ATCC 51142 / BH68</strain>
    </source>
</reference>
<dbReference type="Pfam" id="PF00581">
    <property type="entry name" value="Rhodanese"/>
    <property type="match status" value="1"/>
</dbReference>
<dbReference type="NCBIfam" id="NF001136">
    <property type="entry name" value="PRK00142.1-4"/>
    <property type="match status" value="1"/>
</dbReference>
<dbReference type="Proteomes" id="UP000001203">
    <property type="component" value="Chromosome circular"/>
</dbReference>
<sequence length="313" mass="35913">MNHKNFLQTPNSELRTFKMLYTVATFYKFIPFPDCAEKQARILKYCQGHAVKGTILLSYEGINGTIAGTTDNIEAVINYLSKDERLADLEVKYSTASDLPFERLKVRLKKEIVTLGMPEVNPNEQVGTYVTPEQWNDLIKDKETIVIDTRNNYEVDIGTFKGAINPHTESFREFPEYVQENLDPKKHKKIAMFCTGGIRCEKASSFLLQQGFSEVYHLKGGILKYLEEVPEKQSLWQGECFVFDERVAVKHQLEIGSYEMCLGCGHPISDKDKTSDKYEQGVSCPHCYDSLTPEKIAKQREKKRQLLQKKETV</sequence>
<keyword evidence="1" id="KW-0819">tRNA processing</keyword>
<feature type="domain" description="Rhodanese" evidence="2">
    <location>
        <begin position="140"/>
        <end position="234"/>
    </location>
</feature>
<dbReference type="GO" id="GO:0006400">
    <property type="term" value="P:tRNA modification"/>
    <property type="evidence" value="ECO:0007669"/>
    <property type="project" value="UniProtKB-UniRule"/>
</dbReference>
<proteinExistence type="inferred from homology"/>
<dbReference type="KEGG" id="cyt:cce_1980"/>